<dbReference type="GO" id="GO:0008270">
    <property type="term" value="F:zinc ion binding"/>
    <property type="evidence" value="ECO:0007669"/>
    <property type="project" value="UniProtKB-KW"/>
</dbReference>
<dbReference type="OrthoDB" id="153872at2759"/>
<evidence type="ECO:0000259" key="2">
    <source>
        <dbReference type="PROSITE" id="PS50119"/>
    </source>
</evidence>
<keyword evidence="1" id="KW-0863">Zinc-finger</keyword>
<keyword evidence="1" id="KW-0479">Metal-binding</keyword>
<dbReference type="PANTHER" id="PTHR31717">
    <property type="entry name" value="ZINC FINGER PROTEIN CONSTANS-LIKE 10"/>
    <property type="match status" value="1"/>
</dbReference>
<dbReference type="Pfam" id="PF00643">
    <property type="entry name" value="zf-B_box"/>
    <property type="match status" value="1"/>
</dbReference>
<dbReference type="STRING" id="564608.C1MV83"/>
<feature type="domain" description="B box-type" evidence="2">
    <location>
        <begin position="1"/>
        <end position="51"/>
    </location>
</feature>
<dbReference type="PROSITE" id="PS50119">
    <property type="entry name" value="ZF_BBOX"/>
    <property type="match status" value="1"/>
</dbReference>
<accession>C1MV83</accession>
<dbReference type="GeneID" id="9685064"/>
<gene>
    <name evidence="3" type="ORF">MICPUCDRAFT_59091</name>
</gene>
<sequence length="72" mass="7912">MGVICALCNTSEAAIYCFNDAANLCSACDAQMHVGAHSNNKLTWKHQRVRLCETCKGEPAHATVYCEHDKAR</sequence>
<name>C1MV83_MICPC</name>
<organism evidence="4">
    <name type="scientific">Micromonas pusilla (strain CCMP1545)</name>
    <name type="common">Picoplanktonic green alga</name>
    <dbReference type="NCBI Taxonomy" id="564608"/>
    <lineage>
        <taxon>Eukaryota</taxon>
        <taxon>Viridiplantae</taxon>
        <taxon>Chlorophyta</taxon>
        <taxon>Mamiellophyceae</taxon>
        <taxon>Mamiellales</taxon>
        <taxon>Mamiellaceae</taxon>
        <taxon>Micromonas</taxon>
    </lineage>
</organism>
<evidence type="ECO:0000313" key="4">
    <source>
        <dbReference type="Proteomes" id="UP000001876"/>
    </source>
</evidence>
<dbReference type="InterPro" id="IPR000315">
    <property type="entry name" value="Znf_B-box"/>
</dbReference>
<dbReference type="PANTHER" id="PTHR31717:SF45">
    <property type="entry name" value="ZINC FINGER PROTEIN CONSTANS-LIKE 14-RELATED"/>
    <property type="match status" value="1"/>
</dbReference>
<dbReference type="RefSeq" id="XP_003059624.1">
    <property type="nucleotide sequence ID" value="XM_003059578.1"/>
</dbReference>
<keyword evidence="4" id="KW-1185">Reference proteome</keyword>
<dbReference type="Proteomes" id="UP000001876">
    <property type="component" value="Unassembled WGS sequence"/>
</dbReference>
<evidence type="ECO:0000256" key="1">
    <source>
        <dbReference type="PROSITE-ProRule" id="PRU00024"/>
    </source>
</evidence>
<keyword evidence="1" id="KW-0862">Zinc</keyword>
<dbReference type="SMART" id="SM00336">
    <property type="entry name" value="BBOX"/>
    <property type="match status" value="1"/>
</dbReference>
<protein>
    <submittedName>
        <fullName evidence="3">Predicted protein</fullName>
    </submittedName>
</protein>
<dbReference type="KEGG" id="mpp:MICPUCDRAFT_59091"/>
<proteinExistence type="predicted"/>
<dbReference type="AlphaFoldDB" id="C1MV83"/>
<dbReference type="EMBL" id="GG663740">
    <property type="protein sequence ID" value="EEH56756.1"/>
    <property type="molecule type" value="Genomic_DNA"/>
</dbReference>
<evidence type="ECO:0000313" key="3">
    <source>
        <dbReference type="EMBL" id="EEH56756.1"/>
    </source>
</evidence>
<reference evidence="3 4" key="1">
    <citation type="journal article" date="2009" name="Science">
        <title>Green evolution and dynamic adaptations revealed by genomes of the marine picoeukaryotes Micromonas.</title>
        <authorList>
            <person name="Worden A.Z."/>
            <person name="Lee J.H."/>
            <person name="Mock T."/>
            <person name="Rouze P."/>
            <person name="Simmons M.P."/>
            <person name="Aerts A.L."/>
            <person name="Allen A.E."/>
            <person name="Cuvelier M.L."/>
            <person name="Derelle E."/>
            <person name="Everett M.V."/>
            <person name="Foulon E."/>
            <person name="Grimwood J."/>
            <person name="Gundlach H."/>
            <person name="Henrissat B."/>
            <person name="Napoli C."/>
            <person name="McDonald S.M."/>
            <person name="Parker M.S."/>
            <person name="Rombauts S."/>
            <person name="Salamov A."/>
            <person name="Von Dassow P."/>
            <person name="Badger J.H."/>
            <person name="Coutinho P.M."/>
            <person name="Demir E."/>
            <person name="Dubchak I."/>
            <person name="Gentemann C."/>
            <person name="Eikrem W."/>
            <person name="Gready J.E."/>
            <person name="John U."/>
            <person name="Lanier W."/>
            <person name="Lindquist E.A."/>
            <person name="Lucas S."/>
            <person name="Mayer K.F."/>
            <person name="Moreau H."/>
            <person name="Not F."/>
            <person name="Otillar R."/>
            <person name="Panaud O."/>
            <person name="Pangilinan J."/>
            <person name="Paulsen I."/>
            <person name="Piegu B."/>
            <person name="Poliakov A."/>
            <person name="Robbens S."/>
            <person name="Schmutz J."/>
            <person name="Toulza E."/>
            <person name="Wyss T."/>
            <person name="Zelensky A."/>
            <person name="Zhou K."/>
            <person name="Armbrust E.V."/>
            <person name="Bhattacharya D."/>
            <person name="Goodenough U.W."/>
            <person name="Van de Peer Y."/>
            <person name="Grigoriev I.V."/>
        </authorList>
    </citation>
    <scope>NUCLEOTIDE SEQUENCE [LARGE SCALE GENOMIC DNA]</scope>
    <source>
        <strain evidence="3 4">CCMP1545</strain>
    </source>
</reference>